<keyword evidence="2" id="KW-1185">Reference proteome</keyword>
<sequence length="84" mass="9646">MAQNSTGFEQTRGTAVWIIVESFLPFLVLTLFITRLKELIRNRLSQKSKKDYGRLIHIQSNPTKSGKQGLNGEGRDRVFLLNRL</sequence>
<protein>
    <submittedName>
        <fullName evidence="1">Uncharacterized protein</fullName>
    </submittedName>
</protein>
<comment type="caution">
    <text evidence="1">The sequence shown here is derived from an EMBL/GenBank/DDBJ whole genome shotgun (WGS) entry which is preliminary data.</text>
</comment>
<gene>
    <name evidence="1" type="ORF">L2E82_11303</name>
</gene>
<reference evidence="1 2" key="2">
    <citation type="journal article" date="2022" name="Mol. Ecol. Resour.">
        <title>The genomes of chicory, endive, great burdock and yacon provide insights into Asteraceae paleo-polyploidization history and plant inulin production.</title>
        <authorList>
            <person name="Fan W."/>
            <person name="Wang S."/>
            <person name="Wang H."/>
            <person name="Wang A."/>
            <person name="Jiang F."/>
            <person name="Liu H."/>
            <person name="Zhao H."/>
            <person name="Xu D."/>
            <person name="Zhang Y."/>
        </authorList>
    </citation>
    <scope>NUCLEOTIDE SEQUENCE [LARGE SCALE GENOMIC DNA]</scope>
    <source>
        <strain evidence="2">cv. Punajuju</strain>
        <tissue evidence="1">Leaves</tissue>
    </source>
</reference>
<organism evidence="1 2">
    <name type="scientific">Cichorium intybus</name>
    <name type="common">Chicory</name>
    <dbReference type="NCBI Taxonomy" id="13427"/>
    <lineage>
        <taxon>Eukaryota</taxon>
        <taxon>Viridiplantae</taxon>
        <taxon>Streptophyta</taxon>
        <taxon>Embryophyta</taxon>
        <taxon>Tracheophyta</taxon>
        <taxon>Spermatophyta</taxon>
        <taxon>Magnoliopsida</taxon>
        <taxon>eudicotyledons</taxon>
        <taxon>Gunneridae</taxon>
        <taxon>Pentapetalae</taxon>
        <taxon>asterids</taxon>
        <taxon>campanulids</taxon>
        <taxon>Asterales</taxon>
        <taxon>Asteraceae</taxon>
        <taxon>Cichorioideae</taxon>
        <taxon>Cichorieae</taxon>
        <taxon>Cichoriinae</taxon>
        <taxon>Cichorium</taxon>
    </lineage>
</organism>
<dbReference type="EMBL" id="CM042010">
    <property type="protein sequence ID" value="KAI3781294.1"/>
    <property type="molecule type" value="Genomic_DNA"/>
</dbReference>
<evidence type="ECO:0000313" key="2">
    <source>
        <dbReference type="Proteomes" id="UP001055811"/>
    </source>
</evidence>
<accession>A0ACB9GCY0</accession>
<dbReference type="Proteomes" id="UP001055811">
    <property type="component" value="Linkage Group LG02"/>
</dbReference>
<proteinExistence type="predicted"/>
<name>A0ACB9GCY0_CICIN</name>
<reference evidence="2" key="1">
    <citation type="journal article" date="2022" name="Mol. Ecol. Resour.">
        <title>The genomes of chicory, endive, great burdock and yacon provide insights into Asteraceae palaeo-polyploidization history and plant inulin production.</title>
        <authorList>
            <person name="Fan W."/>
            <person name="Wang S."/>
            <person name="Wang H."/>
            <person name="Wang A."/>
            <person name="Jiang F."/>
            <person name="Liu H."/>
            <person name="Zhao H."/>
            <person name="Xu D."/>
            <person name="Zhang Y."/>
        </authorList>
    </citation>
    <scope>NUCLEOTIDE SEQUENCE [LARGE SCALE GENOMIC DNA]</scope>
    <source>
        <strain evidence="2">cv. Punajuju</strain>
    </source>
</reference>
<evidence type="ECO:0000313" key="1">
    <source>
        <dbReference type="EMBL" id="KAI3781294.1"/>
    </source>
</evidence>